<reference evidence="5" key="1">
    <citation type="journal article" date="2019" name="Gigascience">
        <title>De novo genome assembly of the endangered Acer yangbiense, a plant species with extremely small populations endemic to Yunnan Province, China.</title>
        <authorList>
            <person name="Yang J."/>
            <person name="Wariss H.M."/>
            <person name="Tao L."/>
            <person name="Zhang R."/>
            <person name="Yun Q."/>
            <person name="Hollingsworth P."/>
            <person name="Dao Z."/>
            <person name="Luo G."/>
            <person name="Guo H."/>
            <person name="Ma Y."/>
            <person name="Sun W."/>
        </authorList>
    </citation>
    <scope>NUCLEOTIDE SEQUENCE [LARGE SCALE GENOMIC DNA]</scope>
    <source>
        <strain evidence="5">cv. Malutang</strain>
    </source>
</reference>
<keyword evidence="2" id="KW-0472">Membrane</keyword>
<sequence length="247" mass="27025">MEDHEEHQAAQDDDHQQPLLIANHDHDHHHQYVVNNTSDGLLLSLGLSDDASFSTFLEIEGGVLLIFSRPVLVIAIMKNGGKNGPNYRLSTFPVVVEGPLGVVSAAELIGILMFVLFGIWDVSFFVLQDLKALIEIDSATETQIISNTSAAAGAANGLYGAIDRKLYMGNLYYNMTEIQLRQLFEPFGLMELVQLPLDIETGQYKGFEFVQVSSVTDHVEALDIGAKSTDFDDDGGGRLVSHVVTTC</sequence>
<dbReference type="PANTHER" id="PTHR48036">
    <property type="entry name" value="SPLICING FACTOR (PAD-1), PUTATIVE (AFU_ORTHOLOGUE AFUA_1G15810)-RELATED"/>
    <property type="match status" value="1"/>
</dbReference>
<dbReference type="SUPFAM" id="SSF54928">
    <property type="entry name" value="RNA-binding domain, RBD"/>
    <property type="match status" value="1"/>
</dbReference>
<dbReference type="PROSITE" id="PS50102">
    <property type="entry name" value="RRM"/>
    <property type="match status" value="1"/>
</dbReference>
<name>A0A5C7HAI1_9ROSI</name>
<keyword evidence="2" id="KW-0812">Transmembrane</keyword>
<dbReference type="InterPro" id="IPR035979">
    <property type="entry name" value="RBD_domain_sf"/>
</dbReference>
<dbReference type="OrthoDB" id="1721593at2759"/>
<dbReference type="GO" id="GO:0005634">
    <property type="term" value="C:nucleus"/>
    <property type="evidence" value="ECO:0007669"/>
    <property type="project" value="InterPro"/>
</dbReference>
<dbReference type="Pfam" id="PF00076">
    <property type="entry name" value="RRM_1"/>
    <property type="match status" value="1"/>
</dbReference>
<accession>A0A5C7HAI1</accession>
<dbReference type="Proteomes" id="UP000323000">
    <property type="component" value="Chromosome 9"/>
</dbReference>
<feature type="transmembrane region" description="Helical" evidence="2">
    <location>
        <begin position="108"/>
        <end position="127"/>
    </location>
</feature>
<dbReference type="GO" id="GO:0006397">
    <property type="term" value="P:mRNA processing"/>
    <property type="evidence" value="ECO:0007669"/>
    <property type="project" value="InterPro"/>
</dbReference>
<evidence type="ECO:0000313" key="5">
    <source>
        <dbReference type="Proteomes" id="UP000323000"/>
    </source>
</evidence>
<protein>
    <recommendedName>
        <fullName evidence="3">RRM domain-containing protein</fullName>
    </recommendedName>
</protein>
<evidence type="ECO:0000256" key="1">
    <source>
        <dbReference type="PROSITE-ProRule" id="PRU00176"/>
    </source>
</evidence>
<keyword evidence="1" id="KW-0694">RNA-binding</keyword>
<proteinExistence type="predicted"/>
<evidence type="ECO:0000313" key="4">
    <source>
        <dbReference type="EMBL" id="TXG53525.1"/>
    </source>
</evidence>
<comment type="caution">
    <text evidence="4">The sequence shown here is derived from an EMBL/GenBank/DDBJ whole genome shotgun (WGS) entry which is preliminary data.</text>
</comment>
<keyword evidence="2" id="KW-1133">Transmembrane helix</keyword>
<dbReference type="GO" id="GO:0003723">
    <property type="term" value="F:RNA binding"/>
    <property type="evidence" value="ECO:0007669"/>
    <property type="project" value="UniProtKB-UniRule"/>
</dbReference>
<organism evidence="4 5">
    <name type="scientific">Acer yangbiense</name>
    <dbReference type="NCBI Taxonomy" id="1000413"/>
    <lineage>
        <taxon>Eukaryota</taxon>
        <taxon>Viridiplantae</taxon>
        <taxon>Streptophyta</taxon>
        <taxon>Embryophyta</taxon>
        <taxon>Tracheophyta</taxon>
        <taxon>Spermatophyta</taxon>
        <taxon>Magnoliopsida</taxon>
        <taxon>eudicotyledons</taxon>
        <taxon>Gunneridae</taxon>
        <taxon>Pentapetalae</taxon>
        <taxon>rosids</taxon>
        <taxon>malvids</taxon>
        <taxon>Sapindales</taxon>
        <taxon>Sapindaceae</taxon>
        <taxon>Hippocastanoideae</taxon>
        <taxon>Acereae</taxon>
        <taxon>Acer</taxon>
    </lineage>
</organism>
<gene>
    <name evidence="4" type="ORF">EZV62_018781</name>
</gene>
<feature type="domain" description="RRM" evidence="3">
    <location>
        <begin position="164"/>
        <end position="240"/>
    </location>
</feature>
<evidence type="ECO:0000259" key="3">
    <source>
        <dbReference type="PROSITE" id="PS50102"/>
    </source>
</evidence>
<dbReference type="Gene3D" id="3.30.70.330">
    <property type="match status" value="1"/>
</dbReference>
<evidence type="ECO:0000256" key="2">
    <source>
        <dbReference type="SAM" id="Phobius"/>
    </source>
</evidence>
<dbReference type="InterPro" id="IPR006509">
    <property type="entry name" value="RBM39_SF"/>
</dbReference>
<keyword evidence="5" id="KW-1185">Reference proteome</keyword>
<dbReference type="EMBL" id="VAHF01000009">
    <property type="protein sequence ID" value="TXG53525.1"/>
    <property type="molecule type" value="Genomic_DNA"/>
</dbReference>
<dbReference type="AlphaFoldDB" id="A0A5C7HAI1"/>
<dbReference type="InterPro" id="IPR012677">
    <property type="entry name" value="Nucleotide-bd_a/b_plait_sf"/>
</dbReference>
<dbReference type="InterPro" id="IPR000504">
    <property type="entry name" value="RRM_dom"/>
</dbReference>